<protein>
    <submittedName>
        <fullName evidence="1">Uncharacterized protein</fullName>
    </submittedName>
</protein>
<dbReference type="AlphaFoldDB" id="A0A195D6N1"/>
<dbReference type="Proteomes" id="UP000078542">
    <property type="component" value="Unassembled WGS sequence"/>
</dbReference>
<dbReference type="EMBL" id="KQ976760">
    <property type="protein sequence ID" value="KYN08521.1"/>
    <property type="molecule type" value="Genomic_DNA"/>
</dbReference>
<proteinExistence type="predicted"/>
<accession>A0A195D6N1</accession>
<sequence length="106" mass="11913">MFEKLSGYVKARCPVTEKRITQRYLKSEQISITGIRCTFTRAWAAGEGRRMQRATVSPGDTWNLPVYQLSGATWSPPQKDTNAVNATMQRARGILHYESLGLHPAT</sequence>
<gene>
    <name evidence="1" type="ORF">ALC62_00505</name>
</gene>
<name>A0A195D6N1_9HYME</name>
<evidence type="ECO:0000313" key="2">
    <source>
        <dbReference type="Proteomes" id="UP000078542"/>
    </source>
</evidence>
<reference evidence="1 2" key="1">
    <citation type="submission" date="2016-03" db="EMBL/GenBank/DDBJ databases">
        <title>Cyphomyrmex costatus WGS genome.</title>
        <authorList>
            <person name="Nygaard S."/>
            <person name="Hu H."/>
            <person name="Boomsma J."/>
            <person name="Zhang G."/>
        </authorList>
    </citation>
    <scope>NUCLEOTIDE SEQUENCE [LARGE SCALE GENOMIC DNA]</scope>
    <source>
        <strain evidence="1">MS0001</strain>
        <tissue evidence="1">Whole body</tissue>
    </source>
</reference>
<keyword evidence="2" id="KW-1185">Reference proteome</keyword>
<evidence type="ECO:0000313" key="1">
    <source>
        <dbReference type="EMBL" id="KYN08521.1"/>
    </source>
</evidence>
<organism evidence="1 2">
    <name type="scientific">Cyphomyrmex costatus</name>
    <dbReference type="NCBI Taxonomy" id="456900"/>
    <lineage>
        <taxon>Eukaryota</taxon>
        <taxon>Metazoa</taxon>
        <taxon>Ecdysozoa</taxon>
        <taxon>Arthropoda</taxon>
        <taxon>Hexapoda</taxon>
        <taxon>Insecta</taxon>
        <taxon>Pterygota</taxon>
        <taxon>Neoptera</taxon>
        <taxon>Endopterygota</taxon>
        <taxon>Hymenoptera</taxon>
        <taxon>Apocrita</taxon>
        <taxon>Aculeata</taxon>
        <taxon>Formicoidea</taxon>
        <taxon>Formicidae</taxon>
        <taxon>Myrmicinae</taxon>
        <taxon>Cyphomyrmex</taxon>
    </lineage>
</organism>